<keyword evidence="14" id="KW-1185">Reference proteome</keyword>
<reference evidence="13 14" key="1">
    <citation type="submission" date="2024-06" db="EMBL/GenBank/DDBJ databases">
        <title>A chromosome level genome sequence of Diviner's sage (Salvia divinorum).</title>
        <authorList>
            <person name="Ford S.A."/>
            <person name="Ro D.-K."/>
            <person name="Ness R.W."/>
            <person name="Phillips M.A."/>
        </authorList>
    </citation>
    <scope>NUCLEOTIDE SEQUENCE [LARGE SCALE GENOMIC DNA]</scope>
    <source>
        <strain evidence="13">SAF-2024a</strain>
        <tissue evidence="13">Leaf</tissue>
    </source>
</reference>
<dbReference type="InterPro" id="IPR001245">
    <property type="entry name" value="Ser-Thr/Tyr_kinase_cat_dom"/>
</dbReference>
<dbReference type="SUPFAM" id="SSF56112">
    <property type="entry name" value="Protein kinase-like (PK-like)"/>
    <property type="match status" value="1"/>
</dbReference>
<dbReference type="AlphaFoldDB" id="A0ABD1H3K6"/>
<evidence type="ECO:0000259" key="12">
    <source>
        <dbReference type="PROSITE" id="PS50011"/>
    </source>
</evidence>
<dbReference type="Gene3D" id="3.80.10.10">
    <property type="entry name" value="Ribonuclease Inhibitor"/>
    <property type="match status" value="1"/>
</dbReference>
<dbReference type="InterPro" id="IPR011009">
    <property type="entry name" value="Kinase-like_dom_sf"/>
</dbReference>
<dbReference type="GO" id="GO:0016020">
    <property type="term" value="C:membrane"/>
    <property type="evidence" value="ECO:0007669"/>
    <property type="project" value="UniProtKB-SubCell"/>
</dbReference>
<accession>A0ABD1H3K6</accession>
<keyword evidence="3 11" id="KW-0812">Transmembrane</keyword>
<comment type="caution">
    <text evidence="13">The sequence shown here is derived from an EMBL/GenBank/DDBJ whole genome shotgun (WGS) entry which is preliminary data.</text>
</comment>
<proteinExistence type="predicted"/>
<dbReference type="FunFam" id="1.10.510.10:FF:000479">
    <property type="entry name" value="Leucine-rich repeat receptor-like protein kinase"/>
    <property type="match status" value="1"/>
</dbReference>
<evidence type="ECO:0000256" key="11">
    <source>
        <dbReference type="SAM" id="Phobius"/>
    </source>
</evidence>
<dbReference type="InterPro" id="IPR001611">
    <property type="entry name" value="Leu-rich_rpt"/>
</dbReference>
<gene>
    <name evidence="13" type="ORF">AAHA92_18023</name>
</gene>
<dbReference type="Pfam" id="PF07714">
    <property type="entry name" value="PK_Tyr_Ser-Thr"/>
    <property type="match status" value="1"/>
</dbReference>
<dbReference type="InterPro" id="IPR046959">
    <property type="entry name" value="PRK1-6/SRF4-like"/>
</dbReference>
<dbReference type="GO" id="GO:0004674">
    <property type="term" value="F:protein serine/threonine kinase activity"/>
    <property type="evidence" value="ECO:0007669"/>
    <property type="project" value="UniProtKB-KW"/>
</dbReference>
<keyword evidence="4" id="KW-0732">Signal</keyword>
<evidence type="ECO:0000256" key="1">
    <source>
        <dbReference type="ARBA" id="ARBA00004167"/>
    </source>
</evidence>
<keyword evidence="13" id="KW-0418">Kinase</keyword>
<evidence type="ECO:0000256" key="9">
    <source>
        <dbReference type="ARBA" id="ARBA00023180"/>
    </source>
</evidence>
<keyword evidence="5" id="KW-0677">Repeat</keyword>
<dbReference type="SUPFAM" id="SSF52058">
    <property type="entry name" value="L domain-like"/>
    <property type="match status" value="1"/>
</dbReference>
<evidence type="ECO:0000256" key="6">
    <source>
        <dbReference type="ARBA" id="ARBA00022989"/>
    </source>
</evidence>
<evidence type="ECO:0000256" key="2">
    <source>
        <dbReference type="ARBA" id="ARBA00022614"/>
    </source>
</evidence>
<evidence type="ECO:0000256" key="5">
    <source>
        <dbReference type="ARBA" id="ARBA00022737"/>
    </source>
</evidence>
<keyword evidence="7 11" id="KW-0472">Membrane</keyword>
<feature type="compositionally biased region" description="Polar residues" evidence="10">
    <location>
        <begin position="346"/>
        <end position="375"/>
    </location>
</feature>
<dbReference type="InterPro" id="IPR000719">
    <property type="entry name" value="Prot_kinase_dom"/>
</dbReference>
<dbReference type="PANTHER" id="PTHR48007:SF56">
    <property type="entry name" value="LOW QUALITY PROTEIN: PROTEIN STRUBBELIG-RECEPTOR FAMILY 2"/>
    <property type="match status" value="1"/>
</dbReference>
<dbReference type="Gene3D" id="3.30.200.20">
    <property type="entry name" value="Phosphorylase Kinase, domain 1"/>
    <property type="match status" value="1"/>
</dbReference>
<evidence type="ECO:0000256" key="4">
    <source>
        <dbReference type="ARBA" id="ARBA00022729"/>
    </source>
</evidence>
<keyword evidence="6 11" id="KW-1133">Transmembrane helix</keyword>
<dbReference type="Pfam" id="PF00560">
    <property type="entry name" value="LRR_1"/>
    <property type="match status" value="4"/>
</dbReference>
<keyword evidence="8" id="KW-0675">Receptor</keyword>
<evidence type="ECO:0000256" key="10">
    <source>
        <dbReference type="SAM" id="MobiDB-lite"/>
    </source>
</evidence>
<dbReference type="InterPro" id="IPR032675">
    <property type="entry name" value="LRR_dom_sf"/>
</dbReference>
<comment type="subcellular location">
    <subcellularLocation>
        <location evidence="1">Membrane</location>
        <topology evidence="1">Single-pass membrane protein</topology>
    </subcellularLocation>
</comment>
<evidence type="ECO:0000256" key="8">
    <source>
        <dbReference type="ARBA" id="ARBA00023170"/>
    </source>
</evidence>
<keyword evidence="13" id="KW-0723">Serine/threonine-protein kinase</keyword>
<dbReference type="InterPro" id="IPR013210">
    <property type="entry name" value="LRR_N_plant-typ"/>
</dbReference>
<dbReference type="Pfam" id="PF08263">
    <property type="entry name" value="LRRNT_2"/>
    <property type="match status" value="1"/>
</dbReference>
<dbReference type="Proteomes" id="UP001567538">
    <property type="component" value="Unassembled WGS sequence"/>
</dbReference>
<dbReference type="EC" id="2.7.11.1" evidence="13"/>
<sequence>MAKNLFLLILGFYLVIMGLESWAITDFLEVQALQNLYRSLNKPMQLELWKEESGDPCAELWTGVQCIGSSIIELKLHGMGLTGNIEFELSDLKSLKQLDLSSNDIQGSIPYSLPPNLTRLNFAENKFNQSFPYSIEQMKHIRHMNLSHNSLSGSIGNVFAGLENLQELDLSFNSFTGDLPVSVKSLANLTGLFLQNNQFTGSVIFLANLTLTDLNIEDNHFSGVIPEQFQNITNLRFGGNEFVREANYPPWKFPTESMPKEKDSPPAPAAAAAAAVVAANLSAYENHPFEINGAHKKKKMGAVGILLIVGGIILVAGSAALTIVHRQQSSVRRHRSSVGREDSMKSLPSDTLQDYTSVSGTGSPHTSGFSSSPMITPSRLPAVRTRTLKLPRRKSFSKSRMASVPRVYTIAELQIATNSFGEEHFIGEGSLGSVYKAHFPDGTVVAVKNIKTVPLSIIEEQQFFDVIKNISRLKHPNIVPLLGYSMEHGQHLLAYEFIRNLTLDDALHCVAYKPLNWGARLQVALGVARALDYMHSSFVPPIPHSNLKAANILLDEELKPHVCDCGLTILRPLSRNTVKLKASEMAIADSGYIAPDNLQPSSGNSKADVYAFGVLLLEILTGRKPFDNSRPPGEQSLVRWAASRLHDSASLAQMVDQAVKNKIPSKSLSRFADVVSLCIQPEQEFRPQIGEIVESLSRLLNPTAADVAEADFERSFRSTNSKFFSSSPTQSYYSV</sequence>
<dbReference type="PROSITE" id="PS50011">
    <property type="entry name" value="PROTEIN_KINASE_DOM"/>
    <property type="match status" value="1"/>
</dbReference>
<feature type="domain" description="Protein kinase" evidence="12">
    <location>
        <begin position="420"/>
        <end position="700"/>
    </location>
</feature>
<keyword evidence="9" id="KW-0325">Glycoprotein</keyword>
<feature type="region of interest" description="Disordered" evidence="10">
    <location>
        <begin position="332"/>
        <end position="376"/>
    </location>
</feature>
<keyword evidence="2" id="KW-0433">Leucine-rich repeat</keyword>
<dbReference type="Gene3D" id="1.10.510.10">
    <property type="entry name" value="Transferase(Phosphotransferase) domain 1"/>
    <property type="match status" value="1"/>
</dbReference>
<evidence type="ECO:0000256" key="3">
    <source>
        <dbReference type="ARBA" id="ARBA00022692"/>
    </source>
</evidence>
<evidence type="ECO:0000313" key="13">
    <source>
        <dbReference type="EMBL" id="KAL1550008.1"/>
    </source>
</evidence>
<keyword evidence="13" id="KW-0808">Transferase</keyword>
<protein>
    <submittedName>
        <fullName evidence="13">Non-specific serine/threonine protein kinase</fullName>
        <ecNumber evidence="13">2.7.11.1</ecNumber>
    </submittedName>
</protein>
<dbReference type="PANTHER" id="PTHR48007">
    <property type="entry name" value="LEUCINE-RICH REPEAT RECEPTOR-LIKE PROTEIN KINASE PXC1"/>
    <property type="match status" value="1"/>
</dbReference>
<dbReference type="FunFam" id="3.30.200.20:FF:000125">
    <property type="entry name" value="Protein STRUBBELIG-RECEPTOR FAMILY 8"/>
    <property type="match status" value="1"/>
</dbReference>
<dbReference type="FunFam" id="3.80.10.10:FF:000062">
    <property type="entry name" value="protein STRUBBELIG-RECEPTOR FAMILY 3"/>
    <property type="match status" value="1"/>
</dbReference>
<dbReference type="EMBL" id="JBEAFC010000007">
    <property type="protein sequence ID" value="KAL1550008.1"/>
    <property type="molecule type" value="Genomic_DNA"/>
</dbReference>
<name>A0ABD1H3K6_SALDI</name>
<organism evidence="13 14">
    <name type="scientific">Salvia divinorum</name>
    <name type="common">Maria pastora</name>
    <name type="synonym">Diviner's sage</name>
    <dbReference type="NCBI Taxonomy" id="28513"/>
    <lineage>
        <taxon>Eukaryota</taxon>
        <taxon>Viridiplantae</taxon>
        <taxon>Streptophyta</taxon>
        <taxon>Embryophyta</taxon>
        <taxon>Tracheophyta</taxon>
        <taxon>Spermatophyta</taxon>
        <taxon>Magnoliopsida</taxon>
        <taxon>eudicotyledons</taxon>
        <taxon>Gunneridae</taxon>
        <taxon>Pentapetalae</taxon>
        <taxon>asterids</taxon>
        <taxon>lamiids</taxon>
        <taxon>Lamiales</taxon>
        <taxon>Lamiaceae</taxon>
        <taxon>Nepetoideae</taxon>
        <taxon>Mentheae</taxon>
        <taxon>Salviinae</taxon>
        <taxon>Salvia</taxon>
        <taxon>Salvia subgen. Calosphace</taxon>
    </lineage>
</organism>
<feature type="transmembrane region" description="Helical" evidence="11">
    <location>
        <begin position="300"/>
        <end position="324"/>
    </location>
</feature>
<evidence type="ECO:0000313" key="14">
    <source>
        <dbReference type="Proteomes" id="UP001567538"/>
    </source>
</evidence>
<evidence type="ECO:0000256" key="7">
    <source>
        <dbReference type="ARBA" id="ARBA00023136"/>
    </source>
</evidence>